<keyword evidence="2" id="KW-1185">Reference proteome</keyword>
<accession>A0AAV3QL01</accession>
<gene>
    <name evidence="1" type="ORF">LIER_39847</name>
</gene>
<protein>
    <submittedName>
        <fullName evidence="1">Uncharacterized protein</fullName>
    </submittedName>
</protein>
<dbReference type="Proteomes" id="UP001454036">
    <property type="component" value="Unassembled WGS sequence"/>
</dbReference>
<dbReference type="AlphaFoldDB" id="A0AAV3QL01"/>
<comment type="caution">
    <text evidence="1">The sequence shown here is derived from an EMBL/GenBank/DDBJ whole genome shotgun (WGS) entry which is preliminary data.</text>
</comment>
<evidence type="ECO:0000313" key="2">
    <source>
        <dbReference type="Proteomes" id="UP001454036"/>
    </source>
</evidence>
<proteinExistence type="predicted"/>
<reference evidence="1 2" key="1">
    <citation type="submission" date="2024-01" db="EMBL/GenBank/DDBJ databases">
        <title>The complete chloroplast genome sequence of Lithospermum erythrorhizon: insights into the phylogenetic relationship among Boraginaceae species and the maternal lineages of purple gromwells.</title>
        <authorList>
            <person name="Okada T."/>
            <person name="Watanabe K."/>
        </authorList>
    </citation>
    <scope>NUCLEOTIDE SEQUENCE [LARGE SCALE GENOMIC DNA]</scope>
</reference>
<organism evidence="1 2">
    <name type="scientific">Lithospermum erythrorhizon</name>
    <name type="common">Purple gromwell</name>
    <name type="synonym">Lithospermum officinale var. erythrorhizon</name>
    <dbReference type="NCBI Taxonomy" id="34254"/>
    <lineage>
        <taxon>Eukaryota</taxon>
        <taxon>Viridiplantae</taxon>
        <taxon>Streptophyta</taxon>
        <taxon>Embryophyta</taxon>
        <taxon>Tracheophyta</taxon>
        <taxon>Spermatophyta</taxon>
        <taxon>Magnoliopsida</taxon>
        <taxon>eudicotyledons</taxon>
        <taxon>Gunneridae</taxon>
        <taxon>Pentapetalae</taxon>
        <taxon>asterids</taxon>
        <taxon>lamiids</taxon>
        <taxon>Boraginales</taxon>
        <taxon>Boraginaceae</taxon>
        <taxon>Boraginoideae</taxon>
        <taxon>Lithospermeae</taxon>
        <taxon>Lithospermum</taxon>
    </lineage>
</organism>
<evidence type="ECO:0000313" key="1">
    <source>
        <dbReference type="EMBL" id="GAA0164725.1"/>
    </source>
</evidence>
<dbReference type="EMBL" id="BAABME010021987">
    <property type="protein sequence ID" value="GAA0164725.1"/>
    <property type="molecule type" value="Genomic_DNA"/>
</dbReference>
<name>A0AAV3QL01_LITER</name>
<sequence length="112" mass="12274">MPLHFYSDHRVLKAAGLSSGSDIYHGALEALRATFNVHDHAQLPPPTALPATPIAAELVVVSSSLEEDEVASPLLRRYFPFPRLSSFVDPFVASILTWAARFRARHPIGESP</sequence>